<evidence type="ECO:0000313" key="1">
    <source>
        <dbReference type="EMBL" id="EET44409.1"/>
    </source>
</evidence>
<dbReference type="RefSeq" id="WP_003758649.1">
    <property type="nucleotide sequence ID" value="NZ_ACKO02000010.1"/>
</dbReference>
<protein>
    <submittedName>
        <fullName evidence="1">Uncharacterized protein</fullName>
    </submittedName>
</protein>
<dbReference type="EMBL" id="ACKO02000010">
    <property type="protein sequence ID" value="EET44409.1"/>
    <property type="molecule type" value="Genomic_DNA"/>
</dbReference>
<name>C6M5T1_NEISI</name>
<gene>
    <name evidence="1" type="ORF">NEISICOT_01880</name>
</gene>
<keyword evidence="2" id="KW-1185">Reference proteome</keyword>
<sequence>MPTENDINRKPEATPSLLSLFHTKGRLKTQNRFSDDLSLRQDIV</sequence>
<organism evidence="1 2">
    <name type="scientific">Neisseria sicca ATCC 29256</name>
    <dbReference type="NCBI Taxonomy" id="547045"/>
    <lineage>
        <taxon>Bacteria</taxon>
        <taxon>Pseudomonadati</taxon>
        <taxon>Pseudomonadota</taxon>
        <taxon>Betaproteobacteria</taxon>
        <taxon>Neisseriales</taxon>
        <taxon>Neisseriaceae</taxon>
        <taxon>Neisseria</taxon>
    </lineage>
</organism>
<dbReference type="AlphaFoldDB" id="C6M5T1"/>
<reference evidence="1" key="1">
    <citation type="submission" date="2009-07" db="EMBL/GenBank/DDBJ databases">
        <authorList>
            <person name="Weinstock G."/>
            <person name="Sodergren E."/>
            <person name="Clifton S."/>
            <person name="Fulton L."/>
            <person name="Fulton B."/>
            <person name="Courtney L."/>
            <person name="Fronick C."/>
            <person name="Harrison M."/>
            <person name="Strong C."/>
            <person name="Farmer C."/>
            <person name="Delahaunty K."/>
            <person name="Markovic C."/>
            <person name="Hall O."/>
            <person name="Minx P."/>
            <person name="Tomlinson C."/>
            <person name="Mitreva M."/>
            <person name="Nelson J."/>
            <person name="Hou S."/>
            <person name="Wollam A."/>
            <person name="Pepin K.H."/>
            <person name="Johnson M."/>
            <person name="Bhonagiri V."/>
            <person name="Nash W.E."/>
            <person name="Warren W."/>
            <person name="Chinwalla A."/>
            <person name="Mardis E.R."/>
            <person name="Wilson R.K."/>
        </authorList>
    </citation>
    <scope>NUCLEOTIDE SEQUENCE [LARGE SCALE GENOMIC DNA]</scope>
    <source>
        <strain evidence="1">ATCC 29256</strain>
    </source>
</reference>
<evidence type="ECO:0000313" key="2">
    <source>
        <dbReference type="Proteomes" id="UP000005365"/>
    </source>
</evidence>
<accession>C6M5T1</accession>
<proteinExistence type="predicted"/>
<dbReference type="Proteomes" id="UP000005365">
    <property type="component" value="Unassembled WGS sequence"/>
</dbReference>
<comment type="caution">
    <text evidence="1">The sequence shown here is derived from an EMBL/GenBank/DDBJ whole genome shotgun (WGS) entry which is preliminary data.</text>
</comment>